<name>A0A853IWX0_9BURK</name>
<dbReference type="RefSeq" id="WP_180550633.1">
    <property type="nucleotide sequence ID" value="NZ_JACCKX010000001.1"/>
</dbReference>
<gene>
    <name evidence="1" type="ORF">H0I39_11955</name>
</gene>
<protein>
    <submittedName>
        <fullName evidence="1">DUF2218 domain-containing protein</fullName>
    </submittedName>
</protein>
<dbReference type="Pfam" id="PF09981">
    <property type="entry name" value="DUF2218"/>
    <property type="match status" value="1"/>
</dbReference>
<dbReference type="Gene3D" id="3.30.310.50">
    <property type="entry name" value="Alpha-D-phosphohexomutase, C-terminal domain"/>
    <property type="match status" value="1"/>
</dbReference>
<proteinExistence type="predicted"/>
<dbReference type="Proteomes" id="UP000589716">
    <property type="component" value="Unassembled WGS sequence"/>
</dbReference>
<dbReference type="PIRSF" id="PIRSF028291">
    <property type="entry name" value="UCP028291"/>
    <property type="match status" value="1"/>
</dbReference>
<sequence length="100" mass="11291">MSSAALTSTATIATAEPARIILRLCKHWGHKWPVQYDEQHGRIELPMGTVHLQAGEGRLTARLDAAPDADLDRFEQVVAEHAQRMARGETYVWDWRRQAA</sequence>
<dbReference type="InterPro" id="IPR014543">
    <property type="entry name" value="UCP028291"/>
</dbReference>
<dbReference type="AlphaFoldDB" id="A0A853IWX0"/>
<comment type="caution">
    <text evidence="1">The sequence shown here is derived from an EMBL/GenBank/DDBJ whole genome shotgun (WGS) entry which is preliminary data.</text>
</comment>
<organism evidence="1 2">
    <name type="scientific">Ottowia beijingensis</name>
    <dbReference type="NCBI Taxonomy" id="1207057"/>
    <lineage>
        <taxon>Bacteria</taxon>
        <taxon>Pseudomonadati</taxon>
        <taxon>Pseudomonadota</taxon>
        <taxon>Betaproteobacteria</taxon>
        <taxon>Burkholderiales</taxon>
        <taxon>Comamonadaceae</taxon>
        <taxon>Ottowia</taxon>
    </lineage>
</organism>
<keyword evidence="2" id="KW-1185">Reference proteome</keyword>
<reference evidence="1 2" key="1">
    <citation type="submission" date="2020-07" db="EMBL/GenBank/DDBJ databases">
        <authorList>
            <person name="Maaloum M."/>
        </authorList>
    </citation>
    <scope>NUCLEOTIDE SEQUENCE [LARGE SCALE GENOMIC DNA]</scope>
    <source>
        <strain evidence="1 2">GCS-AN-3</strain>
    </source>
</reference>
<evidence type="ECO:0000313" key="1">
    <source>
        <dbReference type="EMBL" id="NZA02287.1"/>
    </source>
</evidence>
<dbReference type="EMBL" id="JACCKX010000001">
    <property type="protein sequence ID" value="NZA02287.1"/>
    <property type="molecule type" value="Genomic_DNA"/>
</dbReference>
<evidence type="ECO:0000313" key="2">
    <source>
        <dbReference type="Proteomes" id="UP000589716"/>
    </source>
</evidence>
<accession>A0A853IWX0</accession>